<keyword evidence="1" id="KW-0285">Flavoprotein</keyword>
<dbReference type="Gene3D" id="3.40.109.30">
    <property type="entry name" value="putative nitroreductase (tm1586), domain 2"/>
    <property type="match status" value="1"/>
</dbReference>
<dbReference type="PANTHER" id="PTHR23026">
    <property type="entry name" value="NADPH NITROREDUCTASE"/>
    <property type="match status" value="1"/>
</dbReference>
<dbReference type="EMBL" id="DXCC01000002">
    <property type="protein sequence ID" value="HIZ14376.1"/>
    <property type="molecule type" value="Genomic_DNA"/>
</dbReference>
<keyword evidence="3" id="KW-0560">Oxidoreductase</keyword>
<dbReference type="PANTHER" id="PTHR23026:SF90">
    <property type="entry name" value="IODOTYROSINE DEIODINASE 1"/>
    <property type="match status" value="1"/>
</dbReference>
<dbReference type="GO" id="GO:0016491">
    <property type="term" value="F:oxidoreductase activity"/>
    <property type="evidence" value="ECO:0007669"/>
    <property type="project" value="UniProtKB-KW"/>
</dbReference>
<organism evidence="5 6">
    <name type="scientific">Candidatus Tidjanibacter faecipullorum</name>
    <dbReference type="NCBI Taxonomy" id="2838766"/>
    <lineage>
        <taxon>Bacteria</taxon>
        <taxon>Pseudomonadati</taxon>
        <taxon>Bacteroidota</taxon>
        <taxon>Bacteroidia</taxon>
        <taxon>Bacteroidales</taxon>
        <taxon>Rikenellaceae</taxon>
        <taxon>Tidjanibacter</taxon>
    </lineage>
</organism>
<dbReference type="Proteomes" id="UP000824014">
    <property type="component" value="Unassembled WGS sequence"/>
</dbReference>
<evidence type="ECO:0000256" key="2">
    <source>
        <dbReference type="ARBA" id="ARBA00022643"/>
    </source>
</evidence>
<evidence type="ECO:0000259" key="4">
    <source>
        <dbReference type="Pfam" id="PF14512"/>
    </source>
</evidence>
<protein>
    <submittedName>
        <fullName evidence="5">Nitroreductase family protein</fullName>
    </submittedName>
</protein>
<evidence type="ECO:0000313" key="5">
    <source>
        <dbReference type="EMBL" id="HIZ14376.1"/>
    </source>
</evidence>
<keyword evidence="2" id="KW-0288">FMN</keyword>
<dbReference type="InterPro" id="IPR029478">
    <property type="entry name" value="TM1586_NiRdase"/>
</dbReference>
<sequence>MCRKIPVPVVRAIQARHSVRTFKPRPLTPQDRDRLAACMEQLDNPFGVPVKVYMLDRQVAPVGEKLGTYGIIQGAGTFLGVSVPDTEMAPVAAGYAFENLILEATAMGLGTVWLAATFNRAGFASAMGVPTDALFPAISPVGYPAVRRRLTESLMRAAMRSSARKRWRELFYEHDFQTPLAELAAGAYAVPLEMLRLAPSDKNTQPWRVLKVGSRYHFYVTHRPGVAREERIIKQVDAGIALSHFHQTVLELRLKGSFEHRPPVEVACPDNMYYVVSWKMEE</sequence>
<evidence type="ECO:0000256" key="1">
    <source>
        <dbReference type="ARBA" id="ARBA00022630"/>
    </source>
</evidence>
<reference evidence="5" key="2">
    <citation type="submission" date="2021-04" db="EMBL/GenBank/DDBJ databases">
        <authorList>
            <person name="Gilroy R."/>
        </authorList>
    </citation>
    <scope>NUCLEOTIDE SEQUENCE</scope>
    <source>
        <strain evidence="5">ChiHjej11B10-19426</strain>
    </source>
</reference>
<dbReference type="Pfam" id="PF14512">
    <property type="entry name" value="TM1586_NiRdase"/>
    <property type="match status" value="1"/>
</dbReference>
<reference evidence="5" key="1">
    <citation type="journal article" date="2021" name="PeerJ">
        <title>Extensive microbial diversity within the chicken gut microbiome revealed by metagenomics and culture.</title>
        <authorList>
            <person name="Gilroy R."/>
            <person name="Ravi A."/>
            <person name="Getino M."/>
            <person name="Pursley I."/>
            <person name="Horton D.L."/>
            <person name="Alikhan N.F."/>
            <person name="Baker D."/>
            <person name="Gharbi K."/>
            <person name="Hall N."/>
            <person name="Watson M."/>
            <person name="Adriaenssens E.M."/>
            <person name="Foster-Nyarko E."/>
            <person name="Jarju S."/>
            <person name="Secka A."/>
            <person name="Antonio M."/>
            <person name="Oren A."/>
            <person name="Chaudhuri R.R."/>
            <person name="La Ragione R."/>
            <person name="Hildebrand F."/>
            <person name="Pallen M.J."/>
        </authorList>
    </citation>
    <scope>NUCLEOTIDE SEQUENCE</scope>
    <source>
        <strain evidence="5">ChiHjej11B10-19426</strain>
    </source>
</reference>
<proteinExistence type="predicted"/>
<dbReference type="InterPro" id="IPR050627">
    <property type="entry name" value="Nitroreductase/BluB"/>
</dbReference>
<dbReference type="InterPro" id="IPR000415">
    <property type="entry name" value="Nitroreductase-like"/>
</dbReference>
<dbReference type="Gene3D" id="3.40.109.10">
    <property type="entry name" value="NADH Oxidase"/>
    <property type="match status" value="1"/>
</dbReference>
<dbReference type="AlphaFoldDB" id="A0A9D2DC92"/>
<gene>
    <name evidence="5" type="ORF">H9816_00440</name>
</gene>
<evidence type="ECO:0000256" key="3">
    <source>
        <dbReference type="ARBA" id="ARBA00023002"/>
    </source>
</evidence>
<dbReference type="SUPFAM" id="SSF55469">
    <property type="entry name" value="FMN-dependent nitroreductase-like"/>
    <property type="match status" value="1"/>
</dbReference>
<evidence type="ECO:0000313" key="6">
    <source>
        <dbReference type="Proteomes" id="UP000824014"/>
    </source>
</evidence>
<feature type="domain" description="Putative nitroreductase TM1586" evidence="4">
    <location>
        <begin position="9"/>
        <end position="248"/>
    </location>
</feature>
<comment type="caution">
    <text evidence="5">The sequence shown here is derived from an EMBL/GenBank/DDBJ whole genome shotgun (WGS) entry which is preliminary data.</text>
</comment>
<accession>A0A9D2DC92</accession>
<name>A0A9D2DC92_9BACT</name>